<dbReference type="SUPFAM" id="SSF52096">
    <property type="entry name" value="ClpP/crotonase"/>
    <property type="match status" value="1"/>
</dbReference>
<evidence type="ECO:0000313" key="1">
    <source>
        <dbReference type="EMBL" id="KKN44009.1"/>
    </source>
</evidence>
<dbReference type="InterPro" id="IPR029045">
    <property type="entry name" value="ClpP/crotonase-like_dom_sf"/>
</dbReference>
<reference evidence="1" key="1">
    <citation type="journal article" date="2015" name="Nature">
        <title>Complex archaea that bridge the gap between prokaryotes and eukaryotes.</title>
        <authorList>
            <person name="Spang A."/>
            <person name="Saw J.H."/>
            <person name="Jorgensen S.L."/>
            <person name="Zaremba-Niedzwiedzka K."/>
            <person name="Martijn J."/>
            <person name="Lind A.E."/>
            <person name="van Eijk R."/>
            <person name="Schleper C."/>
            <person name="Guy L."/>
            <person name="Ettema T.J."/>
        </authorList>
    </citation>
    <scope>NUCLEOTIDE SEQUENCE</scope>
</reference>
<dbReference type="AlphaFoldDB" id="A0A0F9QNJ9"/>
<proteinExistence type="predicted"/>
<accession>A0A0F9QNJ9</accession>
<dbReference type="Gene3D" id="1.10.12.10">
    <property type="entry name" value="Lyase 2-enoyl-coa Hydratase, Chain A, domain 2"/>
    <property type="match status" value="1"/>
</dbReference>
<gene>
    <name evidence="1" type="ORF">LCGC14_0697440</name>
</gene>
<dbReference type="InterPro" id="IPR014748">
    <property type="entry name" value="Enoyl-CoA_hydra_C"/>
</dbReference>
<organism evidence="1">
    <name type="scientific">marine sediment metagenome</name>
    <dbReference type="NCBI Taxonomy" id="412755"/>
    <lineage>
        <taxon>unclassified sequences</taxon>
        <taxon>metagenomes</taxon>
        <taxon>ecological metagenomes</taxon>
    </lineage>
</organism>
<dbReference type="EMBL" id="LAZR01001475">
    <property type="protein sequence ID" value="KKN44009.1"/>
    <property type="molecule type" value="Genomic_DNA"/>
</dbReference>
<protein>
    <submittedName>
        <fullName evidence="1">Uncharacterized protein</fullName>
    </submittedName>
</protein>
<comment type="caution">
    <text evidence="1">The sequence shown here is derived from an EMBL/GenBank/DDBJ whole genome shotgun (WGS) entry which is preliminary data.</text>
</comment>
<name>A0A0F9QNJ9_9ZZZZ</name>
<sequence length="77" mass="9308">MWKISDRLLYQIEILQIPSIAIHLMKKIMLSYFNDTILDLENEGHHFEFKTHNFRESMRFFSEKRESVFSGKDNKAI</sequence>